<dbReference type="Pfam" id="PF04588">
    <property type="entry name" value="HIG_1_N"/>
    <property type="match status" value="1"/>
</dbReference>
<evidence type="ECO:0000259" key="7">
    <source>
        <dbReference type="PROSITE" id="PS51503"/>
    </source>
</evidence>
<evidence type="ECO:0000313" key="8">
    <source>
        <dbReference type="EMBL" id="KAK6644760.1"/>
    </source>
</evidence>
<dbReference type="GO" id="GO:0097250">
    <property type="term" value="P:mitochondrial respirasome assembly"/>
    <property type="evidence" value="ECO:0007669"/>
    <property type="project" value="TreeGrafter"/>
</dbReference>
<accession>A0AAN8SDC1</accession>
<evidence type="ECO:0000256" key="5">
    <source>
        <dbReference type="ARBA" id="ARBA00023136"/>
    </source>
</evidence>
<evidence type="ECO:0000256" key="1">
    <source>
        <dbReference type="ARBA" id="ARBA00004325"/>
    </source>
</evidence>
<evidence type="ECO:0000256" key="4">
    <source>
        <dbReference type="ARBA" id="ARBA00023128"/>
    </source>
</evidence>
<feature type="domain" description="HIG1" evidence="7">
    <location>
        <begin position="1"/>
        <end position="82"/>
    </location>
</feature>
<keyword evidence="4" id="KW-0496">Mitochondrion</keyword>
<proteinExistence type="predicted"/>
<comment type="subcellular location">
    <subcellularLocation>
        <location evidence="1">Mitochondrion membrane</location>
    </subcellularLocation>
</comment>
<dbReference type="GO" id="GO:0031966">
    <property type="term" value="C:mitochondrial membrane"/>
    <property type="evidence" value="ECO:0007669"/>
    <property type="project" value="UniProtKB-SubCell"/>
</dbReference>
<dbReference type="AlphaFoldDB" id="A0AAN8SDC1"/>
<dbReference type="PROSITE" id="PS51503">
    <property type="entry name" value="HIG1"/>
    <property type="match status" value="1"/>
</dbReference>
<protein>
    <recommendedName>
        <fullName evidence="7">HIG1 domain-containing protein</fullName>
    </recommendedName>
</protein>
<dbReference type="InterPro" id="IPR007667">
    <property type="entry name" value="Hypoxia_induced_domain"/>
</dbReference>
<keyword evidence="2 6" id="KW-0812">Transmembrane</keyword>
<dbReference type="EMBL" id="JAWJWE010000001">
    <property type="protein sequence ID" value="KAK6644760.1"/>
    <property type="molecule type" value="Genomic_DNA"/>
</dbReference>
<evidence type="ECO:0000256" key="3">
    <source>
        <dbReference type="ARBA" id="ARBA00022989"/>
    </source>
</evidence>
<gene>
    <name evidence="8" type="ORF">RUM43_001033</name>
</gene>
<feature type="transmembrane region" description="Helical" evidence="6">
    <location>
        <begin position="20"/>
        <end position="38"/>
    </location>
</feature>
<dbReference type="InterPro" id="IPR050355">
    <property type="entry name" value="RCF1"/>
</dbReference>
<dbReference type="PANTHER" id="PTHR12297:SF3">
    <property type="entry name" value="HIG1 DOMAIN FAMILY MEMBER 1A"/>
    <property type="match status" value="1"/>
</dbReference>
<reference evidence="8 9" key="1">
    <citation type="submission" date="2023-10" db="EMBL/GenBank/DDBJ databases">
        <title>Genomes of two closely related lineages of the louse Polyplax serrata with different host specificities.</title>
        <authorList>
            <person name="Martinu J."/>
            <person name="Tarabai H."/>
            <person name="Stefka J."/>
            <person name="Hypsa V."/>
        </authorList>
    </citation>
    <scope>NUCLEOTIDE SEQUENCE [LARGE SCALE GENOMIC DNA]</scope>
    <source>
        <strain evidence="8">HR10_N</strain>
    </source>
</reference>
<name>A0AAN8SDC1_POLSC</name>
<dbReference type="Gene3D" id="6.10.140.1320">
    <property type="match status" value="1"/>
</dbReference>
<dbReference type="Proteomes" id="UP001372834">
    <property type="component" value="Unassembled WGS sequence"/>
</dbReference>
<organism evidence="8 9">
    <name type="scientific">Polyplax serrata</name>
    <name type="common">Common mouse louse</name>
    <dbReference type="NCBI Taxonomy" id="468196"/>
    <lineage>
        <taxon>Eukaryota</taxon>
        <taxon>Metazoa</taxon>
        <taxon>Ecdysozoa</taxon>
        <taxon>Arthropoda</taxon>
        <taxon>Hexapoda</taxon>
        <taxon>Insecta</taxon>
        <taxon>Pterygota</taxon>
        <taxon>Neoptera</taxon>
        <taxon>Paraneoptera</taxon>
        <taxon>Psocodea</taxon>
        <taxon>Troctomorpha</taxon>
        <taxon>Phthiraptera</taxon>
        <taxon>Anoplura</taxon>
        <taxon>Polyplacidae</taxon>
        <taxon>Polyplax</taxon>
    </lineage>
</organism>
<keyword evidence="5 6" id="KW-0472">Membrane</keyword>
<feature type="transmembrane region" description="Helical" evidence="6">
    <location>
        <begin position="50"/>
        <end position="72"/>
    </location>
</feature>
<evidence type="ECO:0000256" key="6">
    <source>
        <dbReference type="SAM" id="Phobius"/>
    </source>
</evidence>
<comment type="caution">
    <text evidence="8">The sequence shown here is derived from an EMBL/GenBank/DDBJ whole genome shotgun (WGS) entry which is preliminary data.</text>
</comment>
<dbReference type="PANTHER" id="PTHR12297">
    <property type="entry name" value="HYPOXIA-INDUCBILE GENE 1 HIG1 -RELATED"/>
    <property type="match status" value="1"/>
</dbReference>
<evidence type="ECO:0000256" key="2">
    <source>
        <dbReference type="ARBA" id="ARBA00022692"/>
    </source>
</evidence>
<keyword evidence="3 6" id="KW-1133">Transmembrane helix</keyword>
<sequence>MSELTAKEKLLKKAADNPSIPLGLIGLTGVVAYGLFNFRKRTIRPSIYLIHLRLAAQGTLMLSITLGLVYTLSQRDWSKLWNKKKEP</sequence>
<evidence type="ECO:0000313" key="9">
    <source>
        <dbReference type="Proteomes" id="UP001372834"/>
    </source>
</evidence>